<sequence>MATLYVNSITQTAVRATLCINIVIRARANFLRSHFSQRQARVIHVLKAPYCAPRCLVYQRYPEERNRAKEPDRRIGRRGYKRRRISNDQKMSTSADKTCLCKLSWLKDAGNKAGEKEKRNVST</sequence>
<evidence type="ECO:0000313" key="2">
    <source>
        <dbReference type="EMBL" id="KAK1128520.1"/>
    </source>
</evidence>
<comment type="caution">
    <text evidence="2">The sequence shown here is derived from an EMBL/GenBank/DDBJ whole genome shotgun (WGS) entry which is preliminary data.</text>
</comment>
<dbReference type="EMBL" id="JAHYIQ010000010">
    <property type="protein sequence ID" value="KAK1128520.1"/>
    <property type="molecule type" value="Genomic_DNA"/>
</dbReference>
<feature type="compositionally biased region" description="Basic residues" evidence="1">
    <location>
        <begin position="75"/>
        <end position="84"/>
    </location>
</feature>
<keyword evidence="3" id="KW-1185">Reference proteome</keyword>
<name>A0AA40KQ09_9HYME</name>
<reference evidence="2" key="1">
    <citation type="submission" date="2021-10" db="EMBL/GenBank/DDBJ databases">
        <title>Melipona bicolor Genome sequencing and assembly.</title>
        <authorList>
            <person name="Araujo N.S."/>
            <person name="Arias M.C."/>
        </authorList>
    </citation>
    <scope>NUCLEOTIDE SEQUENCE</scope>
    <source>
        <strain evidence="2">USP_2M_L1-L4_2017</strain>
        <tissue evidence="2">Whole body</tissue>
    </source>
</reference>
<dbReference type="Proteomes" id="UP001177670">
    <property type="component" value="Unassembled WGS sequence"/>
</dbReference>
<gene>
    <name evidence="2" type="ORF">K0M31_002978</name>
</gene>
<protein>
    <submittedName>
        <fullName evidence="2">Uncharacterized protein</fullName>
    </submittedName>
</protein>
<organism evidence="2 3">
    <name type="scientific">Melipona bicolor</name>
    <dbReference type="NCBI Taxonomy" id="60889"/>
    <lineage>
        <taxon>Eukaryota</taxon>
        <taxon>Metazoa</taxon>
        <taxon>Ecdysozoa</taxon>
        <taxon>Arthropoda</taxon>
        <taxon>Hexapoda</taxon>
        <taxon>Insecta</taxon>
        <taxon>Pterygota</taxon>
        <taxon>Neoptera</taxon>
        <taxon>Endopterygota</taxon>
        <taxon>Hymenoptera</taxon>
        <taxon>Apocrita</taxon>
        <taxon>Aculeata</taxon>
        <taxon>Apoidea</taxon>
        <taxon>Anthophila</taxon>
        <taxon>Apidae</taxon>
        <taxon>Melipona</taxon>
    </lineage>
</organism>
<feature type="region of interest" description="Disordered" evidence="1">
    <location>
        <begin position="66"/>
        <end position="91"/>
    </location>
</feature>
<evidence type="ECO:0000256" key="1">
    <source>
        <dbReference type="SAM" id="MobiDB-lite"/>
    </source>
</evidence>
<accession>A0AA40KQ09</accession>
<evidence type="ECO:0000313" key="3">
    <source>
        <dbReference type="Proteomes" id="UP001177670"/>
    </source>
</evidence>
<dbReference type="AlphaFoldDB" id="A0AA40KQ09"/>
<proteinExistence type="predicted"/>